<dbReference type="PANTHER" id="PTHR43214">
    <property type="entry name" value="TWO-COMPONENT RESPONSE REGULATOR"/>
    <property type="match status" value="1"/>
</dbReference>
<dbReference type="GO" id="GO:0003677">
    <property type="term" value="F:DNA binding"/>
    <property type="evidence" value="ECO:0007669"/>
    <property type="project" value="UniProtKB-KW"/>
</dbReference>
<dbReference type="Pfam" id="PF00072">
    <property type="entry name" value="Response_reg"/>
    <property type="match status" value="1"/>
</dbReference>
<feature type="domain" description="Response regulatory" evidence="5">
    <location>
        <begin position="8"/>
        <end position="127"/>
    </location>
</feature>
<keyword evidence="7" id="KW-1185">Reference proteome</keyword>
<organism evidence="6 7">
    <name type="scientific">Flavobacterium psychrotolerans</name>
    <dbReference type="NCBI Taxonomy" id="2169410"/>
    <lineage>
        <taxon>Bacteria</taxon>
        <taxon>Pseudomonadati</taxon>
        <taxon>Bacteroidota</taxon>
        <taxon>Flavobacteriia</taxon>
        <taxon>Flavobacteriales</taxon>
        <taxon>Flavobacteriaceae</taxon>
        <taxon>Flavobacterium</taxon>
    </lineage>
</organism>
<evidence type="ECO:0008006" key="8">
    <source>
        <dbReference type="Google" id="ProtNLM"/>
    </source>
</evidence>
<comment type="caution">
    <text evidence="6">The sequence shown here is derived from an EMBL/GenBank/DDBJ whole genome shotgun (WGS) entry which is preliminary data.</text>
</comment>
<evidence type="ECO:0000256" key="2">
    <source>
        <dbReference type="ARBA" id="ARBA00023125"/>
    </source>
</evidence>
<dbReference type="InterPro" id="IPR058245">
    <property type="entry name" value="NreC/VraR/RcsB-like_REC"/>
</dbReference>
<dbReference type="RefSeq" id="WP_116725521.1">
    <property type="nucleotide sequence ID" value="NZ_QCZI01000015.1"/>
</dbReference>
<dbReference type="InterPro" id="IPR001789">
    <property type="entry name" value="Sig_transdc_resp-reg_receiver"/>
</dbReference>
<keyword evidence="1 3" id="KW-0597">Phosphoprotein</keyword>
<dbReference type="PROSITE" id="PS50110">
    <property type="entry name" value="RESPONSE_REGULATORY"/>
    <property type="match status" value="1"/>
</dbReference>
<protein>
    <recommendedName>
        <fullName evidence="8">DNA-binding response regulator</fullName>
    </recommendedName>
</protein>
<evidence type="ECO:0000256" key="3">
    <source>
        <dbReference type="PROSITE-ProRule" id="PRU00169"/>
    </source>
</evidence>
<dbReference type="GO" id="GO:0000160">
    <property type="term" value="P:phosphorelay signal transduction system"/>
    <property type="evidence" value="ECO:0007669"/>
    <property type="project" value="InterPro"/>
</dbReference>
<dbReference type="OrthoDB" id="651456at2"/>
<dbReference type="InterPro" id="IPR000792">
    <property type="entry name" value="Tscrpt_reg_LuxR_C"/>
</dbReference>
<keyword evidence="2" id="KW-0238">DNA-binding</keyword>
<evidence type="ECO:0000313" key="7">
    <source>
        <dbReference type="Proteomes" id="UP000245449"/>
    </source>
</evidence>
<dbReference type="EMBL" id="QCZI01000015">
    <property type="protein sequence ID" value="PWA04382.1"/>
    <property type="molecule type" value="Genomic_DNA"/>
</dbReference>
<evidence type="ECO:0000259" key="5">
    <source>
        <dbReference type="PROSITE" id="PS50110"/>
    </source>
</evidence>
<dbReference type="AlphaFoldDB" id="A0A2U1JGX5"/>
<evidence type="ECO:0000256" key="1">
    <source>
        <dbReference type="ARBA" id="ARBA00022553"/>
    </source>
</evidence>
<sequence>MEIQKTIQLLIVDDHQMICDGIKVMLETVKSPYKFIIQDANTSEIAIDMVKNNPFDFILMDYRLSKNTTGADCIKQILSFKPNSKILALSSYDEYLFFKNMIDAGALGYVMKSIPPEELILAIKTILNGELYFSNEVAMSFLKFDSKNKQTNKTSLKLSKKELKILGLIADENTDVEIAKKLGLTTTTVNEYRQSLLTKFGVKNTAELIGKALFLNFI</sequence>
<dbReference type="CDD" id="cd06170">
    <property type="entry name" value="LuxR_C_like"/>
    <property type="match status" value="1"/>
</dbReference>
<reference evidence="6 7" key="1">
    <citation type="submission" date="2018-04" db="EMBL/GenBank/DDBJ databases">
        <title>Flavobacterium sp. nov., isolated from glacier ice.</title>
        <authorList>
            <person name="Liu Q."/>
            <person name="Xin Y.-H."/>
        </authorList>
    </citation>
    <scope>NUCLEOTIDE SEQUENCE [LARGE SCALE GENOMIC DNA]</scope>
    <source>
        <strain evidence="6 7">RB1R5</strain>
    </source>
</reference>
<dbReference type="SUPFAM" id="SSF46894">
    <property type="entry name" value="C-terminal effector domain of the bipartite response regulators"/>
    <property type="match status" value="1"/>
</dbReference>
<dbReference type="InterPro" id="IPR011006">
    <property type="entry name" value="CheY-like_superfamily"/>
</dbReference>
<dbReference type="InterPro" id="IPR016032">
    <property type="entry name" value="Sig_transdc_resp-reg_C-effctor"/>
</dbReference>
<dbReference type="PANTHER" id="PTHR43214:SF43">
    <property type="entry name" value="TWO-COMPONENT RESPONSE REGULATOR"/>
    <property type="match status" value="1"/>
</dbReference>
<dbReference type="CDD" id="cd17535">
    <property type="entry name" value="REC_NarL-like"/>
    <property type="match status" value="1"/>
</dbReference>
<dbReference type="SUPFAM" id="SSF52172">
    <property type="entry name" value="CheY-like"/>
    <property type="match status" value="1"/>
</dbReference>
<name>A0A2U1JGX5_9FLAO</name>
<dbReference type="PROSITE" id="PS50043">
    <property type="entry name" value="HTH_LUXR_2"/>
    <property type="match status" value="1"/>
</dbReference>
<dbReference type="SMART" id="SM00448">
    <property type="entry name" value="REC"/>
    <property type="match status" value="1"/>
</dbReference>
<proteinExistence type="predicted"/>
<dbReference type="Gene3D" id="3.40.50.2300">
    <property type="match status" value="1"/>
</dbReference>
<dbReference type="SMART" id="SM00421">
    <property type="entry name" value="HTH_LUXR"/>
    <property type="match status" value="1"/>
</dbReference>
<evidence type="ECO:0000259" key="4">
    <source>
        <dbReference type="PROSITE" id="PS50043"/>
    </source>
</evidence>
<dbReference type="InterPro" id="IPR039420">
    <property type="entry name" value="WalR-like"/>
</dbReference>
<accession>A0A2U1JGX5</accession>
<dbReference type="Pfam" id="PF00196">
    <property type="entry name" value="GerE"/>
    <property type="match status" value="1"/>
</dbReference>
<feature type="modified residue" description="4-aspartylphosphate" evidence="3">
    <location>
        <position position="61"/>
    </location>
</feature>
<dbReference type="GO" id="GO:0006355">
    <property type="term" value="P:regulation of DNA-templated transcription"/>
    <property type="evidence" value="ECO:0007669"/>
    <property type="project" value="InterPro"/>
</dbReference>
<dbReference type="Proteomes" id="UP000245449">
    <property type="component" value="Unassembled WGS sequence"/>
</dbReference>
<gene>
    <name evidence="6" type="ORF">DB895_11560</name>
</gene>
<evidence type="ECO:0000313" key="6">
    <source>
        <dbReference type="EMBL" id="PWA04382.1"/>
    </source>
</evidence>
<feature type="domain" description="HTH luxR-type" evidence="4">
    <location>
        <begin position="151"/>
        <end position="216"/>
    </location>
</feature>